<dbReference type="EMBL" id="JAKKDU010000002">
    <property type="protein sequence ID" value="MCF7567039.1"/>
    <property type="molecule type" value="Genomic_DNA"/>
</dbReference>
<evidence type="ECO:0000259" key="6">
    <source>
        <dbReference type="Pfam" id="PF00884"/>
    </source>
</evidence>
<dbReference type="PROSITE" id="PS00523">
    <property type="entry name" value="SULFATASE_1"/>
    <property type="match status" value="1"/>
</dbReference>
<dbReference type="InterPro" id="IPR017850">
    <property type="entry name" value="Alkaline_phosphatase_core_sf"/>
</dbReference>
<protein>
    <submittedName>
        <fullName evidence="7">Arylsulfatase</fullName>
    </submittedName>
</protein>
<proteinExistence type="inferred from homology"/>
<reference evidence="7" key="1">
    <citation type="submission" date="2022-01" db="EMBL/GenBank/DDBJ databases">
        <title>Draft genome sequence of Sabulilitoribacter arenilitoris KCTC 52401.</title>
        <authorList>
            <person name="Oh J.-S."/>
        </authorList>
    </citation>
    <scope>NUCLEOTIDE SEQUENCE</scope>
    <source>
        <strain evidence="7">HMF6543</strain>
    </source>
</reference>
<evidence type="ECO:0000256" key="4">
    <source>
        <dbReference type="ARBA" id="ARBA00022837"/>
    </source>
</evidence>
<dbReference type="InterPro" id="IPR050738">
    <property type="entry name" value="Sulfatase"/>
</dbReference>
<dbReference type="PANTHER" id="PTHR42693">
    <property type="entry name" value="ARYLSULFATASE FAMILY MEMBER"/>
    <property type="match status" value="1"/>
</dbReference>
<dbReference type="Gene3D" id="3.40.720.10">
    <property type="entry name" value="Alkaline Phosphatase, subunit A"/>
    <property type="match status" value="1"/>
</dbReference>
<sequence>MKLTTFFTFILLVIFSSCTSKNSTQKTNKKPNIIYILADDMGYGDVGAYNIESKIKTPGLDKLASDGMMFTDAHTSSAVCTPTRYGILTGRYNWRSRLKSSVLGGSSKALIPNSRATVASILKASGYHTAFIGKWHLGWDWALKDETKEIYKDEEELGDWYVDKKNIDFTRSVTNTPNDLGFEYAYGHCGSLDMDPYVYVENGKPTAIPDTITGNKEKYTFWRKGDTAPDFIHEEVTPNFFRRGINYIKEQANNDKPFFLYLPLPSPHTPILPTEEWQGKSDLNPYGDFVMMVDNYINQLQEAVKSAGIEENTLIIFTTDNGCSPAADIDSLILKGHYPNGIYRGHKADIFEGGHRIPFIAKWPAVIQKGTKNDQVICTTDLMATLADIIDYSLQDDEGEDSYSMMPLFKGEKIEGTFREATVHHSIDGEFAIRKGDWKLIMCPSSGGWSFPRPRRDSAVIATLPPIQLYNLKNDPSEENNLQAENTEKVQELKTLLAKYILDGRSTPGVPQQNERTEDWKQIHWIDGRKDKNLH</sequence>
<comment type="similarity">
    <text evidence="1">Belongs to the sulfatase family.</text>
</comment>
<evidence type="ECO:0000256" key="3">
    <source>
        <dbReference type="ARBA" id="ARBA00022801"/>
    </source>
</evidence>
<evidence type="ECO:0000256" key="1">
    <source>
        <dbReference type="ARBA" id="ARBA00008779"/>
    </source>
</evidence>
<dbReference type="Pfam" id="PF00884">
    <property type="entry name" value="Sulfatase"/>
    <property type="match status" value="1"/>
</dbReference>
<dbReference type="CDD" id="cd16143">
    <property type="entry name" value="ARS_like"/>
    <property type="match status" value="1"/>
</dbReference>
<evidence type="ECO:0000256" key="2">
    <source>
        <dbReference type="ARBA" id="ARBA00022723"/>
    </source>
</evidence>
<feature type="domain" description="Sulfatase N-terminal" evidence="6">
    <location>
        <begin position="31"/>
        <end position="391"/>
    </location>
</feature>
<evidence type="ECO:0000313" key="7">
    <source>
        <dbReference type="EMBL" id="MCF7567039.1"/>
    </source>
</evidence>
<evidence type="ECO:0000313" key="8">
    <source>
        <dbReference type="Proteomes" id="UP001199795"/>
    </source>
</evidence>
<dbReference type="InterPro" id="IPR024607">
    <property type="entry name" value="Sulfatase_CS"/>
</dbReference>
<keyword evidence="5" id="KW-0732">Signal</keyword>
<dbReference type="InterPro" id="IPR000917">
    <property type="entry name" value="Sulfatase_N"/>
</dbReference>
<keyword evidence="3" id="KW-0378">Hydrolase</keyword>
<feature type="chain" id="PRO_5042045417" evidence="5">
    <location>
        <begin position="23"/>
        <end position="535"/>
    </location>
</feature>
<accession>A0AAE3JKC9</accession>
<dbReference type="AlphaFoldDB" id="A0AAE3JKC9"/>
<feature type="signal peptide" evidence="5">
    <location>
        <begin position="1"/>
        <end position="22"/>
    </location>
</feature>
<dbReference type="GO" id="GO:0046872">
    <property type="term" value="F:metal ion binding"/>
    <property type="evidence" value="ECO:0007669"/>
    <property type="project" value="UniProtKB-KW"/>
</dbReference>
<dbReference type="Gene3D" id="3.30.1120.10">
    <property type="match status" value="1"/>
</dbReference>
<dbReference type="RefSeq" id="WP_237238404.1">
    <property type="nucleotide sequence ID" value="NZ_JAKKDU010000002.1"/>
</dbReference>
<comment type="caution">
    <text evidence="7">The sequence shown here is derived from an EMBL/GenBank/DDBJ whole genome shotgun (WGS) entry which is preliminary data.</text>
</comment>
<dbReference type="Proteomes" id="UP001199795">
    <property type="component" value="Unassembled WGS sequence"/>
</dbReference>
<dbReference type="PROSITE" id="PS00149">
    <property type="entry name" value="SULFATASE_2"/>
    <property type="match status" value="1"/>
</dbReference>
<dbReference type="GO" id="GO:0004065">
    <property type="term" value="F:arylsulfatase activity"/>
    <property type="evidence" value="ECO:0007669"/>
    <property type="project" value="TreeGrafter"/>
</dbReference>
<dbReference type="PROSITE" id="PS51257">
    <property type="entry name" value="PROKAR_LIPOPROTEIN"/>
    <property type="match status" value="1"/>
</dbReference>
<keyword evidence="4" id="KW-0106">Calcium</keyword>
<evidence type="ECO:0000256" key="5">
    <source>
        <dbReference type="SAM" id="SignalP"/>
    </source>
</evidence>
<dbReference type="PANTHER" id="PTHR42693:SF53">
    <property type="entry name" value="ENDO-4-O-SULFATASE"/>
    <property type="match status" value="1"/>
</dbReference>
<dbReference type="SUPFAM" id="SSF53649">
    <property type="entry name" value="Alkaline phosphatase-like"/>
    <property type="match status" value="1"/>
</dbReference>
<organism evidence="7 8">
    <name type="scientific">Wocania arenilitoris</name>
    <dbReference type="NCBI Taxonomy" id="2044858"/>
    <lineage>
        <taxon>Bacteria</taxon>
        <taxon>Pseudomonadati</taxon>
        <taxon>Bacteroidota</taxon>
        <taxon>Flavobacteriia</taxon>
        <taxon>Flavobacteriales</taxon>
        <taxon>Flavobacteriaceae</taxon>
        <taxon>Wocania</taxon>
    </lineage>
</organism>
<keyword evidence="2" id="KW-0479">Metal-binding</keyword>
<keyword evidence="8" id="KW-1185">Reference proteome</keyword>
<name>A0AAE3JKC9_9FLAO</name>
<gene>
    <name evidence="7" type="ORF">L3X37_01500</name>
</gene>